<proteinExistence type="predicted"/>
<sequence>MVAATGKAYLSGDERYDALTNGSQSLRLLDRPPEIWSNIGKLVIDEAAVEIHAGIVGARNVGQWSRISEQNNRRIITGIELKVAGKAQGVDQAIIERVKGPFNVAECAQIGRRCQGVDAGGSGEADVAI</sequence>
<reference evidence="2" key="1">
    <citation type="journal article" date="2012" name="PLoS Genet.">
        <title>The genomes of the fungal plant pathogens Cladosporium fulvum and Dothistroma septosporum reveal adaptation to different hosts and lifestyles but also signatures of common ancestry.</title>
        <authorList>
            <person name="de Wit P.J.G.M."/>
            <person name="van der Burgt A."/>
            <person name="Oekmen B."/>
            <person name="Stergiopoulos I."/>
            <person name="Abd-Elsalam K.A."/>
            <person name="Aerts A.L."/>
            <person name="Bahkali A.H."/>
            <person name="Beenen H.G."/>
            <person name="Chettri P."/>
            <person name="Cox M.P."/>
            <person name="Datema E."/>
            <person name="de Vries R.P."/>
            <person name="Dhillon B."/>
            <person name="Ganley A.R."/>
            <person name="Griffiths S.A."/>
            <person name="Guo Y."/>
            <person name="Hamelin R.C."/>
            <person name="Henrissat B."/>
            <person name="Kabir M.S."/>
            <person name="Jashni M.K."/>
            <person name="Kema G."/>
            <person name="Klaubauf S."/>
            <person name="Lapidus A."/>
            <person name="Levasseur A."/>
            <person name="Lindquist E."/>
            <person name="Mehrabi R."/>
            <person name="Ohm R.A."/>
            <person name="Owen T.J."/>
            <person name="Salamov A."/>
            <person name="Schwelm A."/>
            <person name="Schijlen E."/>
            <person name="Sun H."/>
            <person name="van den Burg H.A."/>
            <person name="van Ham R.C.H.J."/>
            <person name="Zhang S."/>
            <person name="Goodwin S.B."/>
            <person name="Grigoriev I.V."/>
            <person name="Collemare J."/>
            <person name="Bradshaw R.E."/>
        </authorList>
    </citation>
    <scope>NUCLEOTIDE SEQUENCE [LARGE SCALE GENOMIC DNA]</scope>
    <source>
        <strain evidence="2">NZE10 / CBS 128990</strain>
    </source>
</reference>
<evidence type="ECO:0000313" key="2">
    <source>
        <dbReference type="Proteomes" id="UP000016933"/>
    </source>
</evidence>
<dbReference type="EMBL" id="KB446544">
    <property type="protein sequence ID" value="EME39860.1"/>
    <property type="molecule type" value="Genomic_DNA"/>
</dbReference>
<organism evidence="1 2">
    <name type="scientific">Dothistroma septosporum (strain NZE10 / CBS 128990)</name>
    <name type="common">Red band needle blight fungus</name>
    <name type="synonym">Mycosphaerella pini</name>
    <dbReference type="NCBI Taxonomy" id="675120"/>
    <lineage>
        <taxon>Eukaryota</taxon>
        <taxon>Fungi</taxon>
        <taxon>Dikarya</taxon>
        <taxon>Ascomycota</taxon>
        <taxon>Pezizomycotina</taxon>
        <taxon>Dothideomycetes</taxon>
        <taxon>Dothideomycetidae</taxon>
        <taxon>Mycosphaerellales</taxon>
        <taxon>Mycosphaerellaceae</taxon>
        <taxon>Dothistroma</taxon>
    </lineage>
</organism>
<dbReference type="HOGENOM" id="CLU_1948765_0_0_1"/>
<accession>N1PE57</accession>
<keyword evidence="2" id="KW-1185">Reference proteome</keyword>
<dbReference type="Proteomes" id="UP000016933">
    <property type="component" value="Unassembled WGS sequence"/>
</dbReference>
<reference evidence="1 2" key="2">
    <citation type="journal article" date="2012" name="PLoS Pathog.">
        <title>Diverse lifestyles and strategies of plant pathogenesis encoded in the genomes of eighteen Dothideomycetes fungi.</title>
        <authorList>
            <person name="Ohm R.A."/>
            <person name="Feau N."/>
            <person name="Henrissat B."/>
            <person name="Schoch C.L."/>
            <person name="Horwitz B.A."/>
            <person name="Barry K.W."/>
            <person name="Condon B.J."/>
            <person name="Copeland A.C."/>
            <person name="Dhillon B."/>
            <person name="Glaser F."/>
            <person name="Hesse C.N."/>
            <person name="Kosti I."/>
            <person name="LaButti K."/>
            <person name="Lindquist E.A."/>
            <person name="Lucas S."/>
            <person name="Salamov A.A."/>
            <person name="Bradshaw R.E."/>
            <person name="Ciuffetti L."/>
            <person name="Hamelin R.C."/>
            <person name="Kema G.H.J."/>
            <person name="Lawrence C."/>
            <person name="Scott J.A."/>
            <person name="Spatafora J.W."/>
            <person name="Turgeon B.G."/>
            <person name="de Wit P.J.G.M."/>
            <person name="Zhong S."/>
            <person name="Goodwin S.B."/>
            <person name="Grigoriev I.V."/>
        </authorList>
    </citation>
    <scope>NUCLEOTIDE SEQUENCE [LARGE SCALE GENOMIC DNA]</scope>
    <source>
        <strain evidence="2">NZE10 / CBS 128990</strain>
    </source>
</reference>
<name>N1PE57_DOTSN</name>
<evidence type="ECO:0000313" key="1">
    <source>
        <dbReference type="EMBL" id="EME39860.1"/>
    </source>
</evidence>
<protein>
    <submittedName>
        <fullName evidence="1">Uncharacterized protein</fullName>
    </submittedName>
</protein>
<gene>
    <name evidence="1" type="ORF">DOTSEDRAFT_27816</name>
</gene>
<dbReference type="AlphaFoldDB" id="N1PE57"/>